<feature type="region of interest" description="Disordered" evidence="1">
    <location>
        <begin position="747"/>
        <end position="799"/>
    </location>
</feature>
<dbReference type="OrthoDB" id="1734063at2759"/>
<reference evidence="3" key="1">
    <citation type="submission" date="2022-01" db="EMBL/GenBank/DDBJ databases">
        <authorList>
            <person name="King R."/>
        </authorList>
    </citation>
    <scope>NUCLEOTIDE SEQUENCE</scope>
</reference>
<protein>
    <submittedName>
        <fullName evidence="3">Uncharacterized protein</fullName>
    </submittedName>
</protein>
<proteinExistence type="predicted"/>
<evidence type="ECO:0000256" key="2">
    <source>
        <dbReference type="SAM" id="SignalP"/>
    </source>
</evidence>
<evidence type="ECO:0000313" key="4">
    <source>
        <dbReference type="Proteomes" id="UP001153712"/>
    </source>
</evidence>
<name>A0A9N9TI99_PHYSR</name>
<feature type="compositionally biased region" description="Polar residues" evidence="1">
    <location>
        <begin position="460"/>
        <end position="470"/>
    </location>
</feature>
<feature type="compositionally biased region" description="Basic and acidic residues" evidence="1">
    <location>
        <begin position="747"/>
        <end position="758"/>
    </location>
</feature>
<feature type="compositionally biased region" description="Basic and acidic residues" evidence="1">
    <location>
        <begin position="515"/>
        <end position="525"/>
    </location>
</feature>
<evidence type="ECO:0000313" key="3">
    <source>
        <dbReference type="EMBL" id="CAG9855728.1"/>
    </source>
</evidence>
<evidence type="ECO:0000256" key="1">
    <source>
        <dbReference type="SAM" id="MobiDB-lite"/>
    </source>
</evidence>
<keyword evidence="4" id="KW-1185">Reference proteome</keyword>
<feature type="chain" id="PRO_5040382740" evidence="2">
    <location>
        <begin position="23"/>
        <end position="831"/>
    </location>
</feature>
<feature type="compositionally biased region" description="Acidic residues" evidence="1">
    <location>
        <begin position="29"/>
        <end position="39"/>
    </location>
</feature>
<feature type="compositionally biased region" description="Acidic residues" evidence="1">
    <location>
        <begin position="189"/>
        <end position="200"/>
    </location>
</feature>
<dbReference type="AlphaFoldDB" id="A0A9N9TI99"/>
<organism evidence="3 4">
    <name type="scientific">Phyllotreta striolata</name>
    <name type="common">Striped flea beetle</name>
    <name type="synonym">Crioceris striolata</name>
    <dbReference type="NCBI Taxonomy" id="444603"/>
    <lineage>
        <taxon>Eukaryota</taxon>
        <taxon>Metazoa</taxon>
        <taxon>Ecdysozoa</taxon>
        <taxon>Arthropoda</taxon>
        <taxon>Hexapoda</taxon>
        <taxon>Insecta</taxon>
        <taxon>Pterygota</taxon>
        <taxon>Neoptera</taxon>
        <taxon>Endopterygota</taxon>
        <taxon>Coleoptera</taxon>
        <taxon>Polyphaga</taxon>
        <taxon>Cucujiformia</taxon>
        <taxon>Chrysomeloidea</taxon>
        <taxon>Chrysomelidae</taxon>
        <taxon>Galerucinae</taxon>
        <taxon>Alticini</taxon>
        <taxon>Phyllotreta</taxon>
    </lineage>
</organism>
<keyword evidence="2" id="KW-0732">Signal</keyword>
<sequence>MLLFRSISLEILIILVVRNSYAQDEYGYDDSGETSEYNEAEEHGHPDYSKYFSVDGPAQSLPLSGFGASEFSGAFSQLPVEFAGTKKTEKILTVPPLNFVPQVQQTQPLPYFTPIQQNTNHHLSAPLRDFFEEAQKSQSQEKEDYIKPGPSYISHALPIVKSFAEVNTVGPDQVERIPPRPNKPNKSNDEDEVAVEDGDKDDEHVESGDSNPNDKYGLELLRNSKPFVDYNIGKSSSTISQYPLAQGLTGAQPKLTPYQKFSFQPIVQASRLLPGKYIDTQNIKPFNPNYIKKNNPILESQPSENVPSHLKDHNCRKVEGGDSKGMNCFVCVNDDTNSKYTQCSYSAEKEPVDYYSSASERYSAPAKEGHFRFRRYVNKKTDPYHTIRERSRKAYDEPSIPEDYSAGFNYEPESYEHSPSEVSFSEQQSEELKKNPQNCKQVDKDGSTCTVCRNPKTGANYEQCSYTSQPQEKKYAYVKEKKYDSDDEPEESKVKPQAAAAPKSDLKVETTQPEPDTKLPTKEFEPTEDYDGQIKQNSRKPRKRDNDNDDDPLHYETYEKNRKKSQQNFLNDKYEIPNYFAESVINESKDDNKKEEEEDEEVKDYEDYHYKLFPEYTKEESKRDEANEDYQIPESTKHNVEEVLAEFTKKDRSKCKKSEKNGMTCFLCVDQNNIQHEECMFIQESRPKSSHVAYHELKGIKKLVDDAPTEESNNKQVISKEPQQQEASEASEVPLLIAAASETLEEKVPFEEAKQTNEKRRRPKKYKKKQSPPEVEPTIKTPTEFDVGGEEGAFSAETKPVYSKVHGEALPKYMVERSEYEQEFDAFSGAY</sequence>
<feature type="region of interest" description="Disordered" evidence="1">
    <location>
        <begin position="29"/>
        <end position="49"/>
    </location>
</feature>
<gene>
    <name evidence="3" type="ORF">PHYEVI_LOCUS2171</name>
</gene>
<feature type="compositionally biased region" description="Basic and acidic residues" evidence="1">
    <location>
        <begin position="605"/>
        <end position="625"/>
    </location>
</feature>
<accession>A0A9N9TI99</accession>
<feature type="compositionally biased region" description="Basic and acidic residues" evidence="1">
    <location>
        <begin position="387"/>
        <end position="396"/>
    </location>
</feature>
<feature type="signal peptide" evidence="2">
    <location>
        <begin position="1"/>
        <end position="22"/>
    </location>
</feature>
<feature type="compositionally biased region" description="Basic and acidic residues" evidence="1">
    <location>
        <begin position="471"/>
        <end position="484"/>
    </location>
</feature>
<feature type="compositionally biased region" description="Basic and acidic residues" evidence="1">
    <location>
        <begin position="551"/>
        <end position="560"/>
    </location>
</feature>
<dbReference type="EMBL" id="OU900104">
    <property type="protein sequence ID" value="CAG9855728.1"/>
    <property type="molecule type" value="Genomic_DNA"/>
</dbReference>
<feature type="region of interest" description="Disordered" evidence="1">
    <location>
        <begin position="387"/>
        <end position="637"/>
    </location>
</feature>
<feature type="region of interest" description="Disordered" evidence="1">
    <location>
        <begin position="704"/>
        <end position="735"/>
    </location>
</feature>
<feature type="region of interest" description="Disordered" evidence="1">
    <location>
        <begin position="170"/>
        <end position="217"/>
    </location>
</feature>
<dbReference type="Proteomes" id="UP001153712">
    <property type="component" value="Chromosome 11"/>
</dbReference>
<feature type="compositionally biased region" description="Basic residues" evidence="1">
    <location>
        <begin position="759"/>
        <end position="770"/>
    </location>
</feature>